<dbReference type="Proteomes" id="UP000006055">
    <property type="component" value="Chromosome"/>
</dbReference>
<dbReference type="CDD" id="cd07302">
    <property type="entry name" value="CHD"/>
    <property type="match status" value="1"/>
</dbReference>
<dbReference type="SUPFAM" id="SSF55073">
    <property type="entry name" value="Nucleotide cyclase"/>
    <property type="match status" value="1"/>
</dbReference>
<name>I4CEW8_DESTA</name>
<evidence type="ECO:0000259" key="2">
    <source>
        <dbReference type="PROSITE" id="PS50125"/>
    </source>
</evidence>
<feature type="transmembrane region" description="Helical" evidence="1">
    <location>
        <begin position="202"/>
        <end position="222"/>
    </location>
</feature>
<evidence type="ECO:0000256" key="1">
    <source>
        <dbReference type="SAM" id="Phobius"/>
    </source>
</evidence>
<evidence type="ECO:0000313" key="4">
    <source>
        <dbReference type="EMBL" id="AFM28109.1"/>
    </source>
</evidence>
<dbReference type="eggNOG" id="COG2770">
    <property type="taxonomic scope" value="Bacteria"/>
</dbReference>
<dbReference type="InterPro" id="IPR029787">
    <property type="entry name" value="Nucleotide_cyclase"/>
</dbReference>
<sequence length="536" mass="59303">MIREQYETNPAPWKKHALHCIVFALGVALIFNILGALITFFYFAFVQAGLQSARNIPETEAKFIYFVLRASAIFVVVNALGIYTFRPMIKRLRRKSYTLSVETVGNLLSLPAYMAGFSLVGWAAAAIVFGVVPIFLNEFSGGPWHRATHSLLGITLVGGPFTVISVYLVLERIMPALVQRFFPLDMFVGVPRSFRISVLLKMIAVLLLIGLVPVSVVSFLTLQQIHLVQNGSIDFEDFLARMPFTIGFLLFFAVASGTALSILIAHTVSLPLRQAGTTMERIREGDLNVTIPVLSNDEIGLMLAGLNRMVEGLRERDTIRETFGMYLSPDVVTRLLRSPESVNLGGQLKEITILVADLRGFTACTANLKPELVLKLVNMYLEKMVEIILKHGGIIDEFTGDGILAFFGAPKYLPDSQMAALRCAVEMQEQMPEFNREISEALPEIGSRELTMGIAVNSGELVVGNIGSEKRKKYGAVGVPINIAFRVEKLTPGNQILITEPVYEKVREIVQTETIENVCLKGIDTAVTLYRILKLD</sequence>
<dbReference type="PATRIC" id="fig|706587.4.peg.6231"/>
<dbReference type="GO" id="GO:0016020">
    <property type="term" value="C:membrane"/>
    <property type="evidence" value="ECO:0007669"/>
    <property type="project" value="InterPro"/>
</dbReference>
<dbReference type="Pfam" id="PF00211">
    <property type="entry name" value="Guanylate_cyc"/>
    <property type="match status" value="1"/>
</dbReference>
<feature type="transmembrane region" description="Helical" evidence="1">
    <location>
        <begin position="242"/>
        <end position="265"/>
    </location>
</feature>
<dbReference type="EMBL" id="CP003360">
    <property type="protein sequence ID" value="AFM28109.1"/>
    <property type="molecule type" value="Genomic_DNA"/>
</dbReference>
<proteinExistence type="predicted"/>
<dbReference type="SMART" id="SM00044">
    <property type="entry name" value="CYCc"/>
    <property type="match status" value="1"/>
</dbReference>
<dbReference type="PANTHER" id="PTHR43081:SF1">
    <property type="entry name" value="ADENYLATE CYCLASE, TERMINAL-DIFFERENTIATION SPECIFIC"/>
    <property type="match status" value="1"/>
</dbReference>
<accession>I4CEW8</accession>
<feature type="domain" description="Guanylate cyclase" evidence="2">
    <location>
        <begin position="352"/>
        <end position="488"/>
    </location>
</feature>
<dbReference type="KEGG" id="dti:Desti_5527"/>
<dbReference type="AlphaFoldDB" id="I4CEW8"/>
<protein>
    <submittedName>
        <fullName evidence="4">Family 3 adenylate cyclase</fullName>
    </submittedName>
</protein>
<dbReference type="RefSeq" id="WP_014813205.1">
    <property type="nucleotide sequence ID" value="NC_018025.1"/>
</dbReference>
<keyword evidence="1" id="KW-0472">Membrane</keyword>
<dbReference type="CDD" id="cd06225">
    <property type="entry name" value="HAMP"/>
    <property type="match status" value="1"/>
</dbReference>
<keyword evidence="1" id="KW-1133">Transmembrane helix</keyword>
<reference evidence="5" key="1">
    <citation type="submission" date="2012-06" db="EMBL/GenBank/DDBJ databases">
        <title>Complete sequence of chromosome of Desulfomonile tiedjei DSM 6799.</title>
        <authorList>
            <person name="Lucas S."/>
            <person name="Copeland A."/>
            <person name="Lapidus A."/>
            <person name="Glavina del Rio T."/>
            <person name="Dalin E."/>
            <person name="Tice H."/>
            <person name="Bruce D."/>
            <person name="Goodwin L."/>
            <person name="Pitluck S."/>
            <person name="Peters L."/>
            <person name="Ovchinnikova G."/>
            <person name="Zeytun A."/>
            <person name="Lu M."/>
            <person name="Kyrpides N."/>
            <person name="Mavromatis K."/>
            <person name="Ivanova N."/>
            <person name="Brettin T."/>
            <person name="Detter J.C."/>
            <person name="Han C."/>
            <person name="Larimer F."/>
            <person name="Land M."/>
            <person name="Hauser L."/>
            <person name="Markowitz V."/>
            <person name="Cheng J.-F."/>
            <person name="Hugenholtz P."/>
            <person name="Woyke T."/>
            <person name="Wu D."/>
            <person name="Spring S."/>
            <person name="Schroeder M."/>
            <person name="Brambilla E."/>
            <person name="Klenk H.-P."/>
            <person name="Eisen J.A."/>
        </authorList>
    </citation>
    <scope>NUCLEOTIDE SEQUENCE [LARGE SCALE GENOMIC DNA]</scope>
    <source>
        <strain evidence="5">ATCC 49306 / DSM 6799 / DCB-1</strain>
    </source>
</reference>
<dbReference type="Pfam" id="PF00672">
    <property type="entry name" value="HAMP"/>
    <property type="match status" value="1"/>
</dbReference>
<dbReference type="Gene3D" id="3.30.70.1230">
    <property type="entry name" value="Nucleotide cyclase"/>
    <property type="match status" value="1"/>
</dbReference>
<keyword evidence="5" id="KW-1185">Reference proteome</keyword>
<dbReference type="eggNOG" id="COG2114">
    <property type="taxonomic scope" value="Bacteria"/>
</dbReference>
<keyword evidence="1" id="KW-0812">Transmembrane</keyword>
<feature type="transmembrane region" description="Helical" evidence="1">
    <location>
        <begin position="112"/>
        <end position="136"/>
    </location>
</feature>
<dbReference type="PROSITE" id="PS50125">
    <property type="entry name" value="GUANYLATE_CYCLASE_2"/>
    <property type="match status" value="1"/>
</dbReference>
<dbReference type="InterPro" id="IPR003660">
    <property type="entry name" value="HAMP_dom"/>
</dbReference>
<evidence type="ECO:0000259" key="3">
    <source>
        <dbReference type="PROSITE" id="PS50885"/>
    </source>
</evidence>
<dbReference type="InterPro" id="IPR001054">
    <property type="entry name" value="A/G_cyclase"/>
</dbReference>
<dbReference type="InterPro" id="IPR050697">
    <property type="entry name" value="Adenylyl/Guanylyl_Cyclase_3/4"/>
</dbReference>
<dbReference type="SMART" id="SM00304">
    <property type="entry name" value="HAMP"/>
    <property type="match status" value="1"/>
</dbReference>
<dbReference type="PANTHER" id="PTHR43081">
    <property type="entry name" value="ADENYLATE CYCLASE, TERMINAL-DIFFERENTIATION SPECIFIC-RELATED"/>
    <property type="match status" value="1"/>
</dbReference>
<gene>
    <name evidence="4" type="ordered locus">Desti_5527</name>
</gene>
<evidence type="ECO:0000313" key="5">
    <source>
        <dbReference type="Proteomes" id="UP000006055"/>
    </source>
</evidence>
<dbReference type="GO" id="GO:0035556">
    <property type="term" value="P:intracellular signal transduction"/>
    <property type="evidence" value="ECO:0007669"/>
    <property type="project" value="InterPro"/>
</dbReference>
<dbReference type="GO" id="GO:0004016">
    <property type="term" value="F:adenylate cyclase activity"/>
    <property type="evidence" value="ECO:0007669"/>
    <property type="project" value="UniProtKB-ARBA"/>
</dbReference>
<dbReference type="GO" id="GO:0009190">
    <property type="term" value="P:cyclic nucleotide biosynthetic process"/>
    <property type="evidence" value="ECO:0007669"/>
    <property type="project" value="InterPro"/>
</dbReference>
<feature type="transmembrane region" description="Helical" evidence="1">
    <location>
        <begin position="63"/>
        <end position="85"/>
    </location>
</feature>
<dbReference type="Gene3D" id="6.10.340.10">
    <property type="match status" value="1"/>
</dbReference>
<organism evidence="4 5">
    <name type="scientific">Desulfomonile tiedjei (strain ATCC 49306 / DSM 6799 / DCB-1)</name>
    <dbReference type="NCBI Taxonomy" id="706587"/>
    <lineage>
        <taxon>Bacteria</taxon>
        <taxon>Pseudomonadati</taxon>
        <taxon>Thermodesulfobacteriota</taxon>
        <taxon>Desulfomonilia</taxon>
        <taxon>Desulfomonilales</taxon>
        <taxon>Desulfomonilaceae</taxon>
        <taxon>Desulfomonile</taxon>
    </lineage>
</organism>
<feature type="transmembrane region" description="Helical" evidence="1">
    <location>
        <begin position="21"/>
        <end position="43"/>
    </location>
</feature>
<dbReference type="STRING" id="706587.Desti_5527"/>
<feature type="transmembrane region" description="Helical" evidence="1">
    <location>
        <begin position="148"/>
        <end position="170"/>
    </location>
</feature>
<dbReference type="HOGENOM" id="CLU_507838_0_0_7"/>
<dbReference type="PROSITE" id="PS50885">
    <property type="entry name" value="HAMP"/>
    <property type="match status" value="1"/>
</dbReference>
<dbReference type="SUPFAM" id="SSF158472">
    <property type="entry name" value="HAMP domain-like"/>
    <property type="match status" value="1"/>
</dbReference>
<feature type="domain" description="HAMP" evidence="3">
    <location>
        <begin position="266"/>
        <end position="318"/>
    </location>
</feature>